<sequence length="388" mass="42651">MFLPLSSLLPKLFATLFLGVLMLPAAASNQGVLPQRVAQQPKAAKQNGLMLDTARRFYSAGEIRQFIDMLAAAGGQFLHLHFSDDENYALESPLLGQTTASARRDGNGVYTNPATGRPFLSFKQMRGLVRYAESKKIELVPEIGSPAHVGGILTLLKHKHGQDYVRQLQPETAAGEIDIANPESVRLVKALLDEAAEVFNRSRHFHIGGDEFGYSPESNHKFIGYANTLAAHLAGKGLKTRLWNDGLINSTLGQLNRSIEITYWSYDGDPADPEAARYRRSIRAGLPELAAKGFSVLNYNSYYLYLVPNGKRNFPHDAAFSAQDIQKRWHLGVWDGENTANAADTAKITGAALAVWGENSRGLSNETLRRHIAAPLRAMINKTKTAKP</sequence>
<dbReference type="RefSeq" id="WP_187000616.1">
    <property type="nucleotide sequence ID" value="NZ_CP060414.2"/>
</dbReference>
<dbReference type="InterPro" id="IPR025705">
    <property type="entry name" value="Beta_hexosaminidase_sua/sub"/>
</dbReference>
<feature type="domain" description="Glycoside hydrolase family 20 catalytic" evidence="4">
    <location>
        <begin position="48"/>
        <end position="360"/>
    </location>
</feature>
<organism evidence="5 6">
    <name type="scientific">Neisseria musculi</name>
    <dbReference type="NCBI Taxonomy" id="1815583"/>
    <lineage>
        <taxon>Bacteria</taxon>
        <taxon>Pseudomonadati</taxon>
        <taxon>Pseudomonadota</taxon>
        <taxon>Betaproteobacteria</taxon>
        <taxon>Neisseriales</taxon>
        <taxon>Neisseriaceae</taxon>
        <taxon>Neisseria</taxon>
    </lineage>
</organism>
<dbReference type="KEGG" id="nmus:H7A79_2676"/>
<dbReference type="Gene3D" id="3.20.20.80">
    <property type="entry name" value="Glycosidases"/>
    <property type="match status" value="1"/>
</dbReference>
<evidence type="ECO:0000256" key="2">
    <source>
        <dbReference type="ARBA" id="ARBA00022801"/>
    </source>
</evidence>
<evidence type="ECO:0000313" key="6">
    <source>
        <dbReference type="Proteomes" id="UP000516412"/>
    </source>
</evidence>
<feature type="active site" description="Proton donor" evidence="3">
    <location>
        <position position="211"/>
    </location>
</feature>
<reference evidence="5" key="1">
    <citation type="submission" date="2024-06" db="EMBL/GenBank/DDBJ databases">
        <title>Complete Genome Sequence of mouse commensal type strain Neisseria musculi.</title>
        <authorList>
            <person name="Thapa E."/>
            <person name="Aluvathingal J."/>
            <person name="Nadendla S."/>
            <person name="Mehta A."/>
            <person name="Tettelin H."/>
            <person name="Weyand N.J."/>
        </authorList>
    </citation>
    <scope>NUCLEOTIDE SEQUENCE</scope>
    <source>
        <strain evidence="5">NW831</strain>
    </source>
</reference>
<dbReference type="AlphaFoldDB" id="A0A7H1MC61"/>
<dbReference type="CDD" id="cd06564">
    <property type="entry name" value="GH20_DspB_LnbB-like"/>
    <property type="match status" value="1"/>
</dbReference>
<accession>A0A7H1MC61</accession>
<dbReference type="PRINTS" id="PR00738">
    <property type="entry name" value="GLHYDRLASE20"/>
</dbReference>
<dbReference type="EMBL" id="CP060414">
    <property type="protein sequence ID" value="QNT59226.1"/>
    <property type="molecule type" value="Genomic_DNA"/>
</dbReference>
<dbReference type="GO" id="GO:0004563">
    <property type="term" value="F:beta-N-acetylhexosaminidase activity"/>
    <property type="evidence" value="ECO:0007669"/>
    <property type="project" value="InterPro"/>
</dbReference>
<dbReference type="Pfam" id="PF00728">
    <property type="entry name" value="Glyco_hydro_20"/>
    <property type="match status" value="1"/>
</dbReference>
<dbReference type="InterPro" id="IPR015883">
    <property type="entry name" value="Glyco_hydro_20_cat"/>
</dbReference>
<name>A0A7H1MC61_9NEIS</name>
<dbReference type="GO" id="GO:0005975">
    <property type="term" value="P:carbohydrate metabolic process"/>
    <property type="evidence" value="ECO:0007669"/>
    <property type="project" value="InterPro"/>
</dbReference>
<evidence type="ECO:0000259" key="4">
    <source>
        <dbReference type="Pfam" id="PF00728"/>
    </source>
</evidence>
<evidence type="ECO:0000256" key="1">
    <source>
        <dbReference type="ARBA" id="ARBA00006285"/>
    </source>
</evidence>
<dbReference type="InterPro" id="IPR017853">
    <property type="entry name" value="GH"/>
</dbReference>
<gene>
    <name evidence="5" type="ORF">H7A79_2676</name>
</gene>
<dbReference type="InterPro" id="IPR052764">
    <property type="entry name" value="GH20_Enzymes"/>
</dbReference>
<dbReference type="PANTHER" id="PTHR43678:SF1">
    <property type="entry name" value="BETA-N-ACETYLHEXOSAMINIDASE"/>
    <property type="match status" value="1"/>
</dbReference>
<evidence type="ECO:0000256" key="3">
    <source>
        <dbReference type="PIRSR" id="PIRSR625705-1"/>
    </source>
</evidence>
<dbReference type="SUPFAM" id="SSF51445">
    <property type="entry name" value="(Trans)glycosidases"/>
    <property type="match status" value="1"/>
</dbReference>
<keyword evidence="6" id="KW-1185">Reference proteome</keyword>
<evidence type="ECO:0000313" key="5">
    <source>
        <dbReference type="EMBL" id="QNT59226.1"/>
    </source>
</evidence>
<keyword evidence="2 5" id="KW-0378">Hydrolase</keyword>
<proteinExistence type="inferred from homology"/>
<dbReference type="PANTHER" id="PTHR43678">
    <property type="entry name" value="PUTATIVE (AFU_ORTHOLOGUE AFUA_2G00640)-RELATED"/>
    <property type="match status" value="1"/>
</dbReference>
<protein>
    <submittedName>
        <fullName evidence="5">Glycosyl hydrolase family 20 catalytic domain protein</fullName>
    </submittedName>
</protein>
<dbReference type="Proteomes" id="UP000516412">
    <property type="component" value="Chromosome"/>
</dbReference>
<comment type="similarity">
    <text evidence="1">Belongs to the glycosyl hydrolase 20 family.</text>
</comment>